<dbReference type="EMBL" id="QKXH01000004">
    <property type="protein sequence ID" value="PZX93797.1"/>
    <property type="molecule type" value="Genomic_DNA"/>
</dbReference>
<proteinExistence type="predicted"/>
<dbReference type="AlphaFoldDB" id="A0A2W7UF63"/>
<keyword evidence="2" id="KW-1185">Reference proteome</keyword>
<reference evidence="1 2" key="1">
    <citation type="submission" date="2018-06" db="EMBL/GenBank/DDBJ databases">
        <title>Flavobacterium sp IMCC34762, genome.</title>
        <authorList>
            <person name="Joung Y."/>
            <person name="Cho J."/>
            <person name="Song J."/>
        </authorList>
    </citation>
    <scope>NUCLEOTIDE SEQUENCE [LARGE SCALE GENOMIC DNA]</scope>
    <source>
        <strain evidence="1 2">IMCC34762</strain>
    </source>
</reference>
<protein>
    <submittedName>
        <fullName evidence="1">Uncharacterized protein</fullName>
    </submittedName>
</protein>
<evidence type="ECO:0000313" key="1">
    <source>
        <dbReference type="EMBL" id="PZX93797.1"/>
    </source>
</evidence>
<accession>A0A2W7UF63</accession>
<comment type="caution">
    <text evidence="1">The sequence shown here is derived from an EMBL/GenBank/DDBJ whole genome shotgun (WGS) entry which is preliminary data.</text>
</comment>
<name>A0A2W7UF63_9FLAO</name>
<gene>
    <name evidence="1" type="ORF">DOS84_07515</name>
</gene>
<dbReference type="Proteomes" id="UP000249177">
    <property type="component" value="Unassembled WGS sequence"/>
</dbReference>
<organism evidence="1 2">
    <name type="scientific">Flavobacterium aquariorum</name>
    <dbReference type="NCBI Taxonomy" id="2217670"/>
    <lineage>
        <taxon>Bacteria</taxon>
        <taxon>Pseudomonadati</taxon>
        <taxon>Bacteroidota</taxon>
        <taxon>Flavobacteriia</taxon>
        <taxon>Flavobacteriales</taxon>
        <taxon>Flavobacteriaceae</taxon>
        <taxon>Flavobacterium</taxon>
    </lineage>
</organism>
<evidence type="ECO:0000313" key="2">
    <source>
        <dbReference type="Proteomes" id="UP000249177"/>
    </source>
</evidence>
<sequence length="59" mass="7410">MLKLHLKTFFLLFRDQKTIRKRDKKQKKSTLIWFFCILNLSFFDQKLNIHKKDLKFIHK</sequence>